<evidence type="ECO:0000313" key="1">
    <source>
        <dbReference type="EMBL" id="MDO7019389.1"/>
    </source>
</evidence>
<keyword evidence="2" id="KW-1185">Reference proteome</keyword>
<protein>
    <submittedName>
        <fullName evidence="1">Uncharacterized protein</fullName>
    </submittedName>
</protein>
<reference evidence="1" key="1">
    <citation type="submission" date="2023-07" db="EMBL/GenBank/DDBJ databases">
        <title>Mucosal microbiota of week-old chicken and adult hens.</title>
        <authorList>
            <person name="Volf J."/>
            <person name="Karasova D."/>
            <person name="Crhanova M."/>
            <person name="Faldynova M."/>
            <person name="Prikrylova H."/>
            <person name="Zeman M."/>
            <person name="Babak V."/>
            <person name="Rajova J."/>
            <person name="Rychlik I."/>
        </authorList>
    </citation>
    <scope>NUCLEOTIDE SEQUENCE</scope>
    <source>
        <strain evidence="1">ET902</strain>
    </source>
</reference>
<organism evidence="1 2">
    <name type="scientific">Brachyspira innocens</name>
    <dbReference type="NCBI Taxonomy" id="13264"/>
    <lineage>
        <taxon>Bacteria</taxon>
        <taxon>Pseudomonadati</taxon>
        <taxon>Spirochaetota</taxon>
        <taxon>Spirochaetia</taxon>
        <taxon>Brachyspirales</taxon>
        <taxon>Brachyspiraceae</taxon>
        <taxon>Brachyspira</taxon>
    </lineage>
</organism>
<dbReference type="EMBL" id="JAUPBM010000007">
    <property type="protein sequence ID" value="MDO7019389.1"/>
    <property type="molecule type" value="Genomic_DNA"/>
</dbReference>
<dbReference type="Proteomes" id="UP001175147">
    <property type="component" value="Unassembled WGS sequence"/>
</dbReference>
<sequence length="134" mass="14793">MADSKFFTTQRKPNIIAGEYSTVFHTLAEASSAVYPQGTVLVMDETTGKLKVFSSDTAAKANYDLYILLEDEVTADKDKKVSVITRGTINAGALVLNKSGDKLTSAVNGCQIEGWLRNKFELIHFENRDNIIKE</sequence>
<proteinExistence type="predicted"/>
<accession>A0ABT8YUE9</accession>
<evidence type="ECO:0000313" key="2">
    <source>
        <dbReference type="Proteomes" id="UP001175147"/>
    </source>
</evidence>
<dbReference type="RefSeq" id="WP_304384906.1">
    <property type="nucleotide sequence ID" value="NZ_JAUPBL010000022.1"/>
</dbReference>
<name>A0ABT8YUE9_9SPIR</name>
<gene>
    <name evidence="1" type="ORF">Q5M86_01225</name>
</gene>
<dbReference type="Gene3D" id="2.40.300.10">
    <property type="entry name" value="Head decoration protein D"/>
    <property type="match status" value="1"/>
</dbReference>
<comment type="caution">
    <text evidence="1">The sequence shown here is derived from an EMBL/GenBank/DDBJ whole genome shotgun (WGS) entry which is preliminary data.</text>
</comment>